<dbReference type="AlphaFoldDB" id="A0A1C3EKA2"/>
<comment type="caution">
    <text evidence="1">The sequence shown here is derived from an EMBL/GenBank/DDBJ whole genome shotgun (WGS) entry which is preliminary data.</text>
</comment>
<dbReference type="Proteomes" id="UP000094828">
    <property type="component" value="Unassembled WGS sequence"/>
</dbReference>
<reference evidence="1 2" key="1">
    <citation type="submission" date="2016-05" db="EMBL/GenBank/DDBJ databases">
        <title>Genomic and physiological characterization of Planctopirus sp. isolated from fresh water lake.</title>
        <authorList>
            <person name="Subhash Y."/>
            <person name="Ramana C."/>
        </authorList>
    </citation>
    <scope>NUCLEOTIDE SEQUENCE [LARGE SCALE GENOMIC DNA]</scope>
    <source>
        <strain evidence="1 2">JC280</strain>
    </source>
</reference>
<keyword evidence="2" id="KW-1185">Reference proteome</keyword>
<organism evidence="1 2">
    <name type="scientific">Planctopirus hydrillae</name>
    <dbReference type="NCBI Taxonomy" id="1841610"/>
    <lineage>
        <taxon>Bacteria</taxon>
        <taxon>Pseudomonadati</taxon>
        <taxon>Planctomycetota</taxon>
        <taxon>Planctomycetia</taxon>
        <taxon>Planctomycetales</taxon>
        <taxon>Planctomycetaceae</taxon>
        <taxon>Planctopirus</taxon>
    </lineage>
</organism>
<name>A0A1C3EKA2_9PLAN</name>
<accession>A0A1C3EKA2</accession>
<dbReference type="EMBL" id="LYDR01000050">
    <property type="protein sequence ID" value="ODA33653.1"/>
    <property type="molecule type" value="Genomic_DNA"/>
</dbReference>
<protein>
    <submittedName>
        <fullName evidence="1">Uncharacterized protein</fullName>
    </submittedName>
</protein>
<dbReference type="RefSeq" id="WP_068846790.1">
    <property type="nucleotide sequence ID" value="NZ_LYDR01000050.1"/>
</dbReference>
<evidence type="ECO:0000313" key="2">
    <source>
        <dbReference type="Proteomes" id="UP000094828"/>
    </source>
</evidence>
<gene>
    <name evidence="1" type="ORF">A6X21_18155</name>
</gene>
<sequence>MGYQVILNKQGAYRILLEERPEGVYVNVFENEASSGPYKDWLQDNLEMAMRACEQDFRVARDQWREVPDEIYH</sequence>
<proteinExistence type="predicted"/>
<evidence type="ECO:0000313" key="1">
    <source>
        <dbReference type="EMBL" id="ODA33653.1"/>
    </source>
</evidence>